<feature type="domain" description="AB hydrolase-1" evidence="3">
    <location>
        <begin position="99"/>
        <end position="173"/>
    </location>
</feature>
<reference evidence="4 5" key="1">
    <citation type="submission" date="2024-09" db="EMBL/GenBank/DDBJ databases">
        <authorList>
            <person name="Sun Q."/>
            <person name="Mori K."/>
        </authorList>
    </citation>
    <scope>NUCLEOTIDE SEQUENCE [LARGE SCALE GENOMIC DNA]</scope>
    <source>
        <strain evidence="4 5">JCM 14321</strain>
    </source>
</reference>
<accession>A0ABV5SP33</accession>
<dbReference type="SUPFAM" id="SSF53474">
    <property type="entry name" value="alpha/beta-Hydrolases"/>
    <property type="match status" value="1"/>
</dbReference>
<dbReference type="Pfam" id="PF00561">
    <property type="entry name" value="Abhydrolase_1"/>
    <property type="match status" value="1"/>
</dbReference>
<proteinExistence type="predicted"/>
<dbReference type="InterPro" id="IPR000073">
    <property type="entry name" value="AB_hydrolase_1"/>
</dbReference>
<keyword evidence="5" id="KW-1185">Reference proteome</keyword>
<evidence type="ECO:0000259" key="3">
    <source>
        <dbReference type="Pfam" id="PF00561"/>
    </source>
</evidence>
<keyword evidence="4" id="KW-0378">Hydrolase</keyword>
<feature type="region of interest" description="Disordered" evidence="1">
    <location>
        <begin position="27"/>
        <end position="63"/>
    </location>
</feature>
<feature type="signal peptide" evidence="2">
    <location>
        <begin position="1"/>
        <end position="24"/>
    </location>
</feature>
<dbReference type="EC" id="3.4.-.-" evidence="4"/>
<sequence length="273" mass="27270">MSSRRTLAVALFLGCLAAALSGCAADPGSGSSQPPAASPNSSETGEAAAAPTSPSERCGDTGVDSSAMWLPVGDARFDVGVAGEGTTTAIFAHQRNQDACGFWPYASTLAEQGVQVLLVNSCGYGETECPRDANHVVDDGADAILAAAEWARQNGAERVVAVGASMGGTTAIVAGGRDGSAGLLDGVVDLSGPLSFRGYDSLDDAPALTAPLLLAVAPGDTSVGAAELQQLADATASDDVTVIDDGVGHGWAMLTTGTGFNDFADRVTTFITG</sequence>
<organism evidence="4 5">
    <name type="scientific">Agromyces lapidis</name>
    <dbReference type="NCBI Taxonomy" id="279574"/>
    <lineage>
        <taxon>Bacteria</taxon>
        <taxon>Bacillati</taxon>
        <taxon>Actinomycetota</taxon>
        <taxon>Actinomycetes</taxon>
        <taxon>Micrococcales</taxon>
        <taxon>Microbacteriaceae</taxon>
        <taxon>Agromyces</taxon>
    </lineage>
</organism>
<gene>
    <name evidence="4" type="ORF">ACFFQV_07330</name>
</gene>
<dbReference type="Proteomes" id="UP001589667">
    <property type="component" value="Unassembled WGS sequence"/>
</dbReference>
<dbReference type="GO" id="GO:0016787">
    <property type="term" value="F:hydrolase activity"/>
    <property type="evidence" value="ECO:0007669"/>
    <property type="project" value="UniProtKB-KW"/>
</dbReference>
<dbReference type="EMBL" id="JBHMBL010000001">
    <property type="protein sequence ID" value="MFB9642101.1"/>
    <property type="molecule type" value="Genomic_DNA"/>
</dbReference>
<comment type="caution">
    <text evidence="4">The sequence shown here is derived from an EMBL/GenBank/DDBJ whole genome shotgun (WGS) entry which is preliminary data.</text>
</comment>
<dbReference type="Gene3D" id="3.40.50.1820">
    <property type="entry name" value="alpha/beta hydrolase"/>
    <property type="match status" value="1"/>
</dbReference>
<protein>
    <submittedName>
        <fullName evidence="4">Alpha/beta hydrolase family protein</fullName>
        <ecNumber evidence="4">3.4.-.-</ecNumber>
    </submittedName>
</protein>
<name>A0ABV5SP33_9MICO</name>
<evidence type="ECO:0000256" key="2">
    <source>
        <dbReference type="SAM" id="SignalP"/>
    </source>
</evidence>
<dbReference type="RefSeq" id="WP_157424841.1">
    <property type="nucleotide sequence ID" value="NZ_BAAANI010000007.1"/>
</dbReference>
<keyword evidence="2" id="KW-0732">Signal</keyword>
<feature type="chain" id="PRO_5045218654" evidence="2">
    <location>
        <begin position="25"/>
        <end position="273"/>
    </location>
</feature>
<evidence type="ECO:0000256" key="1">
    <source>
        <dbReference type="SAM" id="MobiDB-lite"/>
    </source>
</evidence>
<feature type="compositionally biased region" description="Low complexity" evidence="1">
    <location>
        <begin position="27"/>
        <end position="42"/>
    </location>
</feature>
<dbReference type="PROSITE" id="PS51257">
    <property type="entry name" value="PROKAR_LIPOPROTEIN"/>
    <property type="match status" value="1"/>
</dbReference>
<evidence type="ECO:0000313" key="5">
    <source>
        <dbReference type="Proteomes" id="UP001589667"/>
    </source>
</evidence>
<evidence type="ECO:0000313" key="4">
    <source>
        <dbReference type="EMBL" id="MFB9642101.1"/>
    </source>
</evidence>
<dbReference type="InterPro" id="IPR029058">
    <property type="entry name" value="AB_hydrolase_fold"/>
</dbReference>